<dbReference type="GO" id="GO:0016760">
    <property type="term" value="F:cellulose synthase (UDP-forming) activity"/>
    <property type="evidence" value="ECO:0007669"/>
    <property type="project" value="InterPro"/>
</dbReference>
<name>A0AAV5BGY2_ELECO</name>
<keyword evidence="2" id="KW-0328">Glycosyltransferase</keyword>
<dbReference type="GO" id="GO:0030244">
    <property type="term" value="P:cellulose biosynthetic process"/>
    <property type="evidence" value="ECO:0007669"/>
    <property type="project" value="InterPro"/>
</dbReference>
<evidence type="ECO:0000256" key="1">
    <source>
        <dbReference type="ARBA" id="ARBA00004127"/>
    </source>
</evidence>
<proteinExistence type="predicted"/>
<dbReference type="InterPro" id="IPR029044">
    <property type="entry name" value="Nucleotide-diphossugar_trans"/>
</dbReference>
<evidence type="ECO:0000256" key="4">
    <source>
        <dbReference type="ARBA" id="ARBA00022692"/>
    </source>
</evidence>
<feature type="chain" id="PRO_5043842648" evidence="9">
    <location>
        <begin position="18"/>
        <end position="172"/>
    </location>
</feature>
<feature type="binding site" evidence="8">
    <location>
        <position position="52"/>
    </location>
    <ligand>
        <name>UDP-alpha-D-glucose</name>
        <dbReference type="ChEBI" id="CHEBI:58885"/>
    </ligand>
</feature>
<evidence type="ECO:0000256" key="8">
    <source>
        <dbReference type="PIRSR" id="PIRSR605150-2"/>
    </source>
</evidence>
<dbReference type="PANTHER" id="PTHR13301">
    <property type="entry name" value="X-BOX TRANSCRIPTION FACTOR-RELATED"/>
    <property type="match status" value="1"/>
</dbReference>
<dbReference type="GO" id="GO:0012505">
    <property type="term" value="C:endomembrane system"/>
    <property type="evidence" value="ECO:0007669"/>
    <property type="project" value="UniProtKB-SubCell"/>
</dbReference>
<keyword evidence="4" id="KW-0812">Transmembrane</keyword>
<reference evidence="10" key="2">
    <citation type="submission" date="2021-12" db="EMBL/GenBank/DDBJ databases">
        <title>Resequencing data analysis of finger millet.</title>
        <authorList>
            <person name="Hatakeyama M."/>
            <person name="Aluri S."/>
            <person name="Balachadran M.T."/>
            <person name="Sivarajan S.R."/>
            <person name="Poveda L."/>
            <person name="Shimizu-Inatsugi R."/>
            <person name="Schlapbach R."/>
            <person name="Sreeman S.M."/>
            <person name="Shimizu K.K."/>
        </authorList>
    </citation>
    <scope>NUCLEOTIDE SEQUENCE</scope>
</reference>
<dbReference type="Gene3D" id="3.90.550.10">
    <property type="entry name" value="Spore Coat Polysaccharide Biosynthesis Protein SpsA, Chain A"/>
    <property type="match status" value="1"/>
</dbReference>
<evidence type="ECO:0000313" key="11">
    <source>
        <dbReference type="Proteomes" id="UP001054889"/>
    </source>
</evidence>
<organism evidence="10 11">
    <name type="scientific">Eleusine coracana subsp. coracana</name>
    <dbReference type="NCBI Taxonomy" id="191504"/>
    <lineage>
        <taxon>Eukaryota</taxon>
        <taxon>Viridiplantae</taxon>
        <taxon>Streptophyta</taxon>
        <taxon>Embryophyta</taxon>
        <taxon>Tracheophyta</taxon>
        <taxon>Spermatophyta</taxon>
        <taxon>Magnoliopsida</taxon>
        <taxon>Liliopsida</taxon>
        <taxon>Poales</taxon>
        <taxon>Poaceae</taxon>
        <taxon>PACMAD clade</taxon>
        <taxon>Chloridoideae</taxon>
        <taxon>Cynodonteae</taxon>
        <taxon>Eleusininae</taxon>
        <taxon>Eleusine</taxon>
    </lineage>
</organism>
<dbReference type="EMBL" id="BQKI01000001">
    <property type="protein sequence ID" value="GJM84702.1"/>
    <property type="molecule type" value="Genomic_DNA"/>
</dbReference>
<evidence type="ECO:0000256" key="5">
    <source>
        <dbReference type="ARBA" id="ARBA00022989"/>
    </source>
</evidence>
<comment type="caution">
    <text evidence="10">The sequence shown here is derived from an EMBL/GenBank/DDBJ whole genome shotgun (WGS) entry which is preliminary data.</text>
</comment>
<evidence type="ECO:0000313" key="10">
    <source>
        <dbReference type="EMBL" id="GJM84702.1"/>
    </source>
</evidence>
<dbReference type="Pfam" id="PF03552">
    <property type="entry name" value="Cellulose_synt"/>
    <property type="match status" value="1"/>
</dbReference>
<dbReference type="InterPro" id="IPR005150">
    <property type="entry name" value="Cellulose_synth"/>
</dbReference>
<keyword evidence="3" id="KW-0808">Transferase</keyword>
<keyword evidence="5" id="KW-1133">Transmembrane helix</keyword>
<evidence type="ECO:0000256" key="2">
    <source>
        <dbReference type="ARBA" id="ARBA00022676"/>
    </source>
</evidence>
<reference evidence="10" key="1">
    <citation type="journal article" date="2018" name="DNA Res.">
        <title>Multiple hybrid de novo genome assembly of finger millet, an orphan allotetraploid crop.</title>
        <authorList>
            <person name="Hatakeyama M."/>
            <person name="Aluri S."/>
            <person name="Balachadran M.T."/>
            <person name="Sivarajan S.R."/>
            <person name="Patrignani A."/>
            <person name="Gruter S."/>
            <person name="Poveda L."/>
            <person name="Shimizu-Inatsugi R."/>
            <person name="Baeten J."/>
            <person name="Francoijs K.J."/>
            <person name="Nataraja K.N."/>
            <person name="Reddy Y.A.N."/>
            <person name="Phadnis S."/>
            <person name="Ravikumar R.L."/>
            <person name="Schlapbach R."/>
            <person name="Sreeman S.M."/>
            <person name="Shimizu K.K."/>
        </authorList>
    </citation>
    <scope>NUCLEOTIDE SEQUENCE</scope>
</reference>
<dbReference type="AlphaFoldDB" id="A0AAV5BGY2"/>
<evidence type="ECO:0000256" key="6">
    <source>
        <dbReference type="ARBA" id="ARBA00023136"/>
    </source>
</evidence>
<dbReference type="GO" id="GO:0016020">
    <property type="term" value="C:membrane"/>
    <property type="evidence" value="ECO:0007669"/>
    <property type="project" value="InterPro"/>
</dbReference>
<comment type="subcellular location">
    <subcellularLocation>
        <location evidence="1">Endomembrane system</location>
        <topology evidence="1">Multi-pass membrane protein</topology>
    </subcellularLocation>
</comment>
<keyword evidence="6" id="KW-0472">Membrane</keyword>
<evidence type="ECO:0000256" key="3">
    <source>
        <dbReference type="ARBA" id="ARBA00022679"/>
    </source>
</evidence>
<dbReference type="GO" id="GO:0071669">
    <property type="term" value="P:plant-type cell wall organization or biogenesis"/>
    <property type="evidence" value="ECO:0007669"/>
    <property type="project" value="UniProtKB-ARBA"/>
</dbReference>
<evidence type="ECO:0000256" key="9">
    <source>
        <dbReference type="SAM" id="SignalP"/>
    </source>
</evidence>
<keyword evidence="7" id="KW-0961">Cell wall biogenesis/degradation</keyword>
<keyword evidence="11" id="KW-1185">Reference proteome</keyword>
<feature type="binding site" evidence="8">
    <location>
        <position position="82"/>
    </location>
    <ligand>
        <name>UDP-alpha-D-glucose</name>
        <dbReference type="ChEBI" id="CHEBI:58885"/>
    </ligand>
</feature>
<feature type="binding site" evidence="8">
    <location>
        <position position="53"/>
    </location>
    <ligand>
        <name>UDP-alpha-D-glucose</name>
        <dbReference type="ChEBI" id="CHEBI:58885"/>
    </ligand>
</feature>
<gene>
    <name evidence="10" type="primary">ga00395</name>
    <name evidence="10" type="ORF">PR202_ga00395</name>
</gene>
<protein>
    <submittedName>
        <fullName evidence="10">Uncharacterized protein</fullName>
    </submittedName>
</protein>
<sequence length="172" mass="19115">MVGAGLTLLFIWALSQAGMWRPVTRVAFPAKLRMEMELPGVDVLVVTADPEKEPTVEVMNTVVSAMALDYPVGKLTVYLSDDAGSPLTLLAARKAYAFATTCWVPFCRKYNLHCPCPARYFSFSSSNDDGVPEDERIRIKVRRAFVSDDVGHGSQFADTSFVRKCTSLRRRT</sequence>
<dbReference type="GO" id="GO:0071555">
    <property type="term" value="P:cell wall organization"/>
    <property type="evidence" value="ECO:0007669"/>
    <property type="project" value="UniProtKB-KW"/>
</dbReference>
<keyword evidence="9" id="KW-0732">Signal</keyword>
<accession>A0AAV5BGY2</accession>
<feature type="signal peptide" evidence="9">
    <location>
        <begin position="1"/>
        <end position="17"/>
    </location>
</feature>
<evidence type="ECO:0000256" key="7">
    <source>
        <dbReference type="ARBA" id="ARBA00023316"/>
    </source>
</evidence>
<dbReference type="Proteomes" id="UP001054889">
    <property type="component" value="Unassembled WGS sequence"/>
</dbReference>